<dbReference type="GO" id="GO:0003924">
    <property type="term" value="F:GTPase activity"/>
    <property type="evidence" value="ECO:0007669"/>
    <property type="project" value="InterPro"/>
</dbReference>
<name>A0AAD9UGX1_RIDPI</name>
<dbReference type="SMART" id="SM00173">
    <property type="entry name" value="RAS"/>
    <property type="match status" value="1"/>
</dbReference>
<feature type="compositionally biased region" description="Acidic residues" evidence="3">
    <location>
        <begin position="114"/>
        <end position="123"/>
    </location>
</feature>
<protein>
    <submittedName>
        <fullName evidence="4">Uncharacterized protein</fullName>
    </submittedName>
</protein>
<proteinExistence type="inferred from homology"/>
<evidence type="ECO:0000313" key="5">
    <source>
        <dbReference type="Proteomes" id="UP001209878"/>
    </source>
</evidence>
<dbReference type="Proteomes" id="UP001209878">
    <property type="component" value="Unassembled WGS sequence"/>
</dbReference>
<gene>
    <name evidence="4" type="ORF">NP493_119g00007</name>
</gene>
<dbReference type="Pfam" id="PF00071">
    <property type="entry name" value="Ras"/>
    <property type="match status" value="1"/>
</dbReference>
<feature type="region of interest" description="Disordered" evidence="3">
    <location>
        <begin position="90"/>
        <end position="142"/>
    </location>
</feature>
<dbReference type="PANTHER" id="PTHR45775:SF6">
    <property type="entry name" value="RAD, GEM_KIR FAMILY MEMBER 2, ISOFORM C"/>
    <property type="match status" value="1"/>
</dbReference>
<accession>A0AAD9UGX1</accession>
<organism evidence="4 5">
    <name type="scientific">Ridgeia piscesae</name>
    <name type="common">Tubeworm</name>
    <dbReference type="NCBI Taxonomy" id="27915"/>
    <lineage>
        <taxon>Eukaryota</taxon>
        <taxon>Metazoa</taxon>
        <taxon>Spiralia</taxon>
        <taxon>Lophotrochozoa</taxon>
        <taxon>Annelida</taxon>
        <taxon>Polychaeta</taxon>
        <taxon>Sedentaria</taxon>
        <taxon>Canalipalpata</taxon>
        <taxon>Sabellida</taxon>
        <taxon>Siboglinidae</taxon>
        <taxon>Ridgeia</taxon>
    </lineage>
</organism>
<dbReference type="PANTHER" id="PTHR45775">
    <property type="entry name" value="RAD, GEM/KIR FAMILY MEMBER 2, ISOFORM C"/>
    <property type="match status" value="1"/>
</dbReference>
<evidence type="ECO:0000256" key="1">
    <source>
        <dbReference type="ARBA" id="ARBA00008846"/>
    </source>
</evidence>
<comment type="caution">
    <text evidence="4">The sequence shown here is derived from an EMBL/GenBank/DDBJ whole genome shotgun (WGS) entry which is preliminary data.</text>
</comment>
<dbReference type="PRINTS" id="PR00449">
    <property type="entry name" value="RASTRNSFRMNG"/>
</dbReference>
<dbReference type="InterPro" id="IPR001806">
    <property type="entry name" value="Small_GTPase"/>
</dbReference>
<keyword evidence="5" id="KW-1185">Reference proteome</keyword>
<sequence length="496" mass="55124">MDVTHNIGSLLKWVLLSNTVKRNRQLCLLDCVVLTSHPSDSDGLPPHLASLRRMTETLERETTAAMFDDEFDEFRARADSGGFLLHSWHRRRRQRANNGTNTPRSRPGSADNIRDDDEEEEDTHDTTPPELPSAADTCPIDIPTTKTLGARCHSLSYPGKSYETATDDLWDVSRDMRRRVSTLPETTFRNLSRMKTPLLGQLQRCCPLNENTGGSLRRIRSFKITPKGLVVSTSDGSERDCSGLSRQISSRSASSGCSSSSMVSRSSFTILLTGAKGVGKTHILRQFLLPATHVDTGYSFDDDQDSSVTILLDGEESTLEFVDRCDRPAEQVGLCSSTVHLQTGDIAACDQLDAYVVVYSVEDRKSFATAMQRLREIRSEEGRPVAVILVANKTDLVRRRVVPEIDGKTAAKEYDCKYIEVSAAIDHKIDELLVGILKQIRLIRQVGEGRRRASEPARLKHVARDTSCCPLKAKQGVLRLLCGDRGARSCKNLYVL</sequence>
<dbReference type="InterPro" id="IPR051641">
    <property type="entry name" value="RGK_GTP-binding_reg"/>
</dbReference>
<dbReference type="PROSITE" id="PS51419">
    <property type="entry name" value="RAB"/>
    <property type="match status" value="1"/>
</dbReference>
<dbReference type="PROSITE" id="PS51421">
    <property type="entry name" value="RAS"/>
    <property type="match status" value="1"/>
</dbReference>
<evidence type="ECO:0000256" key="3">
    <source>
        <dbReference type="SAM" id="MobiDB-lite"/>
    </source>
</evidence>
<evidence type="ECO:0000256" key="2">
    <source>
        <dbReference type="ARBA" id="ARBA00022553"/>
    </source>
</evidence>
<dbReference type="SMART" id="SM00175">
    <property type="entry name" value="RAB"/>
    <property type="match status" value="1"/>
</dbReference>
<evidence type="ECO:0000313" key="4">
    <source>
        <dbReference type="EMBL" id="KAK2188915.1"/>
    </source>
</evidence>
<dbReference type="SUPFAM" id="SSF52540">
    <property type="entry name" value="P-loop containing nucleoside triphosphate hydrolases"/>
    <property type="match status" value="1"/>
</dbReference>
<dbReference type="EMBL" id="JAODUO010000118">
    <property type="protein sequence ID" value="KAK2188915.1"/>
    <property type="molecule type" value="Genomic_DNA"/>
</dbReference>
<dbReference type="AlphaFoldDB" id="A0AAD9UGX1"/>
<dbReference type="GO" id="GO:0005246">
    <property type="term" value="F:calcium channel regulator activity"/>
    <property type="evidence" value="ECO:0007669"/>
    <property type="project" value="TreeGrafter"/>
</dbReference>
<reference evidence="4" key="1">
    <citation type="journal article" date="2023" name="Mol. Biol. Evol.">
        <title>Third-Generation Sequencing Reveals the Adaptive Role of the Epigenome in Three Deep-Sea Polychaetes.</title>
        <authorList>
            <person name="Perez M."/>
            <person name="Aroh O."/>
            <person name="Sun Y."/>
            <person name="Lan Y."/>
            <person name="Juniper S.K."/>
            <person name="Young C.R."/>
            <person name="Angers B."/>
            <person name="Qian P.Y."/>
        </authorList>
    </citation>
    <scope>NUCLEOTIDE SEQUENCE</scope>
    <source>
        <strain evidence="4">R07B-5</strain>
    </source>
</reference>
<dbReference type="InterPro" id="IPR027417">
    <property type="entry name" value="P-loop_NTPase"/>
</dbReference>
<keyword evidence="2" id="KW-0597">Phosphoprotein</keyword>
<dbReference type="GO" id="GO:0005886">
    <property type="term" value="C:plasma membrane"/>
    <property type="evidence" value="ECO:0007669"/>
    <property type="project" value="TreeGrafter"/>
</dbReference>
<dbReference type="Gene3D" id="3.40.50.300">
    <property type="entry name" value="P-loop containing nucleotide triphosphate hydrolases"/>
    <property type="match status" value="1"/>
</dbReference>
<dbReference type="GO" id="GO:0005525">
    <property type="term" value="F:GTP binding"/>
    <property type="evidence" value="ECO:0007669"/>
    <property type="project" value="InterPro"/>
</dbReference>
<comment type="similarity">
    <text evidence="1">Belongs to the small GTPase superfamily. RGK family.</text>
</comment>